<reference evidence="2 3" key="1">
    <citation type="submission" date="2020-01" db="EMBL/GenBank/DDBJ databases">
        <authorList>
            <person name="Gulvik C.A."/>
            <person name="Batra D.G."/>
        </authorList>
    </citation>
    <scope>NUCLEOTIDE SEQUENCE [LARGE SCALE GENOMIC DNA]</scope>
    <source>
        <strain evidence="2 3">W9323</strain>
    </source>
</reference>
<evidence type="ECO:0000313" key="3">
    <source>
        <dbReference type="Proteomes" id="UP000503088"/>
    </source>
</evidence>
<dbReference type="RefSeq" id="WP_173222839.1">
    <property type="nucleotide sequence ID" value="NZ_CP048104.1"/>
</dbReference>
<protein>
    <submittedName>
        <fullName evidence="2">Uncharacterized protein</fullName>
    </submittedName>
</protein>
<accession>A0A7D4CNG1</accession>
<dbReference type="EMBL" id="CP048104">
    <property type="protein sequence ID" value="QKG84798.1"/>
    <property type="molecule type" value="Genomic_DNA"/>
</dbReference>
<organism evidence="2 3">
    <name type="scientific">Kroppenstedtia pulmonis</name>
    <dbReference type="NCBI Taxonomy" id="1380685"/>
    <lineage>
        <taxon>Bacteria</taxon>
        <taxon>Bacillati</taxon>
        <taxon>Bacillota</taxon>
        <taxon>Bacilli</taxon>
        <taxon>Bacillales</taxon>
        <taxon>Thermoactinomycetaceae</taxon>
        <taxon>Kroppenstedtia</taxon>
    </lineage>
</organism>
<name>A0A7D4CNG1_9BACL</name>
<evidence type="ECO:0000313" key="2">
    <source>
        <dbReference type="EMBL" id="QKG84798.1"/>
    </source>
</evidence>
<feature type="transmembrane region" description="Helical" evidence="1">
    <location>
        <begin position="9"/>
        <end position="31"/>
    </location>
</feature>
<gene>
    <name evidence="2" type="ORF">GXN76_10135</name>
</gene>
<keyword evidence="1" id="KW-0812">Transmembrane</keyword>
<sequence length="126" mass="14334">MKGITAKYLWANIGVMIISLSLLGPAGYGVITNHYRSYPEKSLLKRAHSYAEILTRHQDIKTLDLLTRMEEYPAARFLYYLEEVERTRCFPRCSCGYIIKADWHCCPQCGGVVKPSSGQVEEVKGE</sequence>
<keyword evidence="1" id="KW-0472">Membrane</keyword>
<dbReference type="KEGG" id="kpul:GXN76_10135"/>
<evidence type="ECO:0000256" key="1">
    <source>
        <dbReference type="SAM" id="Phobius"/>
    </source>
</evidence>
<dbReference type="AlphaFoldDB" id="A0A7D4CNG1"/>
<proteinExistence type="predicted"/>
<keyword evidence="3" id="KW-1185">Reference proteome</keyword>
<dbReference type="Proteomes" id="UP000503088">
    <property type="component" value="Chromosome"/>
</dbReference>
<keyword evidence="1" id="KW-1133">Transmembrane helix</keyword>